<feature type="transmembrane region" description="Helical" evidence="1">
    <location>
        <begin position="139"/>
        <end position="169"/>
    </location>
</feature>
<evidence type="ECO:0000313" key="2">
    <source>
        <dbReference type="EMBL" id="KUK77740.1"/>
    </source>
</evidence>
<keyword evidence="1" id="KW-0472">Membrane</keyword>
<dbReference type="Pfam" id="PF02405">
    <property type="entry name" value="MlaE"/>
    <property type="match status" value="1"/>
</dbReference>
<dbReference type="GO" id="GO:0005548">
    <property type="term" value="F:phospholipid transporter activity"/>
    <property type="evidence" value="ECO:0007669"/>
    <property type="project" value="TreeGrafter"/>
</dbReference>
<feature type="transmembrane region" description="Helical" evidence="1">
    <location>
        <begin position="224"/>
        <end position="248"/>
    </location>
</feature>
<proteinExistence type="predicted"/>
<dbReference type="PANTHER" id="PTHR30188">
    <property type="entry name" value="ABC TRANSPORTER PERMEASE PROTEIN-RELATED"/>
    <property type="match status" value="1"/>
</dbReference>
<evidence type="ECO:0000313" key="3">
    <source>
        <dbReference type="Proteomes" id="UP000053860"/>
    </source>
</evidence>
<dbReference type="STRING" id="1123008.GCA_000380985_02436"/>
<keyword evidence="1" id="KW-1133">Transmembrane helix</keyword>
<accession>A0A124FXE3</accession>
<organism evidence="2 3">
    <name type="scientific">Proteiniphilum acetatigenes</name>
    <dbReference type="NCBI Taxonomy" id="294710"/>
    <lineage>
        <taxon>Bacteria</taxon>
        <taxon>Pseudomonadati</taxon>
        <taxon>Bacteroidota</taxon>
        <taxon>Bacteroidia</taxon>
        <taxon>Bacteroidales</taxon>
        <taxon>Dysgonomonadaceae</taxon>
        <taxon>Proteiniphilum</taxon>
    </lineage>
</organism>
<keyword evidence="1" id="KW-0812">Transmembrane</keyword>
<dbReference type="Proteomes" id="UP000053860">
    <property type="component" value="Unassembled WGS sequence"/>
</dbReference>
<reference evidence="3" key="1">
    <citation type="journal article" date="2015" name="MBio">
        <title>Genome-Resolved Metagenomic Analysis Reveals Roles for Candidate Phyla and Other Microbial Community Members in Biogeochemical Transformations in Oil Reservoirs.</title>
        <authorList>
            <person name="Hu P."/>
            <person name="Tom L."/>
            <person name="Singh A."/>
            <person name="Thomas B.C."/>
            <person name="Baker B.J."/>
            <person name="Piceno Y.M."/>
            <person name="Andersen G.L."/>
            <person name="Banfield J.F."/>
        </authorList>
    </citation>
    <scope>NUCLEOTIDE SEQUENCE [LARGE SCALE GENOMIC DNA]</scope>
</reference>
<feature type="transmembrane region" description="Helical" evidence="1">
    <location>
        <begin position="39"/>
        <end position="65"/>
    </location>
</feature>
<gene>
    <name evidence="2" type="ORF">XD92_0697</name>
</gene>
<dbReference type="AlphaFoldDB" id="A0A124FXE3"/>
<protein>
    <recommendedName>
        <fullName evidence="4">ABC transporter permease</fullName>
    </recommendedName>
</protein>
<dbReference type="PANTHER" id="PTHR30188:SF4">
    <property type="entry name" value="PROTEIN TRIGALACTOSYLDIACYLGLYCEROL 1, CHLOROPLASTIC"/>
    <property type="match status" value="1"/>
</dbReference>
<feature type="transmembrane region" description="Helical" evidence="1">
    <location>
        <begin position="85"/>
        <end position="105"/>
    </location>
</feature>
<dbReference type="GO" id="GO:0043190">
    <property type="term" value="C:ATP-binding cassette (ABC) transporter complex"/>
    <property type="evidence" value="ECO:0007669"/>
    <property type="project" value="InterPro"/>
</dbReference>
<dbReference type="PATRIC" id="fig|294710.3.peg.986"/>
<dbReference type="EMBL" id="LGGN01000110">
    <property type="protein sequence ID" value="KUK77740.1"/>
    <property type="molecule type" value="Genomic_DNA"/>
</dbReference>
<evidence type="ECO:0008006" key="4">
    <source>
        <dbReference type="Google" id="ProtNLM"/>
    </source>
</evidence>
<feature type="transmembrane region" description="Helical" evidence="1">
    <location>
        <begin position="189"/>
        <end position="212"/>
    </location>
</feature>
<sequence>MSIISSLESVGEYALLLKRVLSLPDRFSQFLKEFLKSMYALGVNSIWIVVIISFFIGAVIVLQIALNIDSPMLPSFTVGVVSREIILLEFSSTIMCLILSGKVGSNIASELGSMRITEQIDALEIMGVNSANYLILPKIAAFVVFMPVLVIFSMFTGLFGGYIICMVLGTPSVETYVYGIQAFFSESFVWYSIAKSMLFGFIISSVAAYFGYTASGGALEVGEASTRSVVINSILILATDLLFTQLAMG</sequence>
<evidence type="ECO:0000256" key="1">
    <source>
        <dbReference type="SAM" id="Phobius"/>
    </source>
</evidence>
<dbReference type="InterPro" id="IPR030802">
    <property type="entry name" value="Permease_MalE"/>
</dbReference>
<name>A0A124FXE3_9BACT</name>
<comment type="caution">
    <text evidence="2">The sequence shown here is derived from an EMBL/GenBank/DDBJ whole genome shotgun (WGS) entry which is preliminary data.</text>
</comment>